<keyword evidence="8" id="KW-0863">Zinc-finger</keyword>
<evidence type="ECO:0000256" key="9">
    <source>
        <dbReference type="ARBA" id="ARBA00022777"/>
    </source>
</evidence>
<dbReference type="InterPro" id="IPR000719">
    <property type="entry name" value="Prot_kinase_dom"/>
</dbReference>
<dbReference type="PROSITE" id="PS51745">
    <property type="entry name" value="PB1"/>
    <property type="match status" value="1"/>
</dbReference>
<keyword evidence="4" id="KW-0597">Phosphoprotein</keyword>
<dbReference type="WBParaSite" id="BXY_1695000.1">
    <property type="protein sequence ID" value="BXY_1695000.1"/>
    <property type="gene ID" value="BXY_1695000"/>
</dbReference>
<reference evidence="19" key="1">
    <citation type="submission" date="2016-11" db="UniProtKB">
        <authorList>
            <consortium name="WormBaseParasite"/>
        </authorList>
    </citation>
    <scope>IDENTIFICATION</scope>
</reference>
<dbReference type="FunFam" id="3.30.200.20:FF:000070">
    <property type="entry name" value="Protein kinase C"/>
    <property type="match status" value="1"/>
</dbReference>
<keyword evidence="6" id="KW-0479">Metal-binding</keyword>
<dbReference type="PROSITE" id="PS51285">
    <property type="entry name" value="AGC_KINASE_CTER"/>
    <property type="match status" value="1"/>
</dbReference>
<comment type="similarity">
    <text evidence="1">Belongs to the protein kinase superfamily. AGC Ser/Thr protein kinase family. PKC subfamily.</text>
</comment>
<keyword evidence="13" id="KW-1133">Transmembrane helix</keyword>
<dbReference type="SMART" id="SM00109">
    <property type="entry name" value="C1"/>
    <property type="match status" value="1"/>
</dbReference>
<keyword evidence="5" id="KW-0808">Transferase</keyword>
<dbReference type="Gene3D" id="1.10.510.10">
    <property type="entry name" value="Transferase(Phosphotransferase) domain 1"/>
    <property type="match status" value="1"/>
</dbReference>
<dbReference type="Pfam" id="PF00433">
    <property type="entry name" value="Pkinase_C"/>
    <property type="match status" value="1"/>
</dbReference>
<dbReference type="PROSITE" id="PS50081">
    <property type="entry name" value="ZF_DAG_PE_2"/>
    <property type="match status" value="1"/>
</dbReference>
<keyword evidence="13" id="KW-0472">Membrane</keyword>
<evidence type="ECO:0000259" key="15">
    <source>
        <dbReference type="PROSITE" id="PS50081"/>
    </source>
</evidence>
<dbReference type="PROSITE" id="PS00107">
    <property type="entry name" value="PROTEIN_KINASE_ATP"/>
    <property type="match status" value="1"/>
</dbReference>
<feature type="domain" description="Protein kinase" evidence="14">
    <location>
        <begin position="270"/>
        <end position="539"/>
    </location>
</feature>
<accession>A0A1I7SV76</accession>
<evidence type="ECO:0000313" key="18">
    <source>
        <dbReference type="Proteomes" id="UP000095284"/>
    </source>
</evidence>
<evidence type="ECO:0000256" key="12">
    <source>
        <dbReference type="PROSITE-ProRule" id="PRU10141"/>
    </source>
</evidence>
<dbReference type="SMART" id="SM00133">
    <property type="entry name" value="S_TK_X"/>
    <property type="match status" value="1"/>
</dbReference>
<feature type="transmembrane region" description="Helical" evidence="13">
    <location>
        <begin position="38"/>
        <end position="57"/>
    </location>
</feature>
<evidence type="ECO:0000256" key="3">
    <source>
        <dbReference type="ARBA" id="ARBA00022527"/>
    </source>
</evidence>
<dbReference type="InterPro" id="IPR000270">
    <property type="entry name" value="PB1_dom"/>
</dbReference>
<dbReference type="GO" id="GO:0008270">
    <property type="term" value="F:zinc ion binding"/>
    <property type="evidence" value="ECO:0007669"/>
    <property type="project" value="UniProtKB-KW"/>
</dbReference>
<evidence type="ECO:0000256" key="5">
    <source>
        <dbReference type="ARBA" id="ARBA00022679"/>
    </source>
</evidence>
<dbReference type="InterPro" id="IPR053793">
    <property type="entry name" value="PB1-like"/>
</dbReference>
<evidence type="ECO:0000256" key="13">
    <source>
        <dbReference type="SAM" id="Phobius"/>
    </source>
</evidence>
<name>A0A1I7SV76_BURXY</name>
<evidence type="ECO:0000256" key="8">
    <source>
        <dbReference type="ARBA" id="ARBA00022771"/>
    </source>
</evidence>
<evidence type="ECO:0000256" key="10">
    <source>
        <dbReference type="ARBA" id="ARBA00022833"/>
    </source>
</evidence>
<organism evidence="18 19">
    <name type="scientific">Bursaphelenchus xylophilus</name>
    <name type="common">Pinewood nematode worm</name>
    <name type="synonym">Aphelenchoides xylophilus</name>
    <dbReference type="NCBI Taxonomy" id="6326"/>
    <lineage>
        <taxon>Eukaryota</taxon>
        <taxon>Metazoa</taxon>
        <taxon>Ecdysozoa</taxon>
        <taxon>Nematoda</taxon>
        <taxon>Chromadorea</taxon>
        <taxon>Rhabditida</taxon>
        <taxon>Tylenchina</taxon>
        <taxon>Tylenchomorpha</taxon>
        <taxon>Aphelenchoidea</taxon>
        <taxon>Aphelenchoididae</taxon>
        <taxon>Bursaphelenchus</taxon>
    </lineage>
</organism>
<dbReference type="GO" id="GO:0005524">
    <property type="term" value="F:ATP binding"/>
    <property type="evidence" value="ECO:0007669"/>
    <property type="project" value="UniProtKB-UniRule"/>
</dbReference>
<evidence type="ECO:0000256" key="1">
    <source>
        <dbReference type="ARBA" id="ARBA00005490"/>
    </source>
</evidence>
<dbReference type="FunFam" id="1.10.510.10:FF:000048">
    <property type="entry name" value="Protein kinase C"/>
    <property type="match status" value="1"/>
</dbReference>
<dbReference type="Gene3D" id="3.30.60.20">
    <property type="match status" value="1"/>
</dbReference>
<dbReference type="EC" id="2.7.11.13" evidence="2"/>
<feature type="domain" description="AGC-kinase C-terminal" evidence="16">
    <location>
        <begin position="541"/>
        <end position="612"/>
    </location>
</feature>
<dbReference type="PROSITE" id="PS00479">
    <property type="entry name" value="ZF_DAG_PE_1"/>
    <property type="match status" value="1"/>
</dbReference>
<keyword evidence="11 12" id="KW-0067">ATP-binding</keyword>
<keyword evidence="9" id="KW-0418">Kinase</keyword>
<dbReference type="eggNOG" id="KOG0695">
    <property type="taxonomic scope" value="Eukaryota"/>
</dbReference>
<dbReference type="Pfam" id="PF00069">
    <property type="entry name" value="Pkinase"/>
    <property type="match status" value="1"/>
</dbReference>
<dbReference type="InterPro" id="IPR011009">
    <property type="entry name" value="Kinase-like_dom_sf"/>
</dbReference>
<dbReference type="AlphaFoldDB" id="A0A1I7SV76"/>
<feature type="domain" description="Phorbol-ester/DAG-type" evidence="15">
    <location>
        <begin position="182"/>
        <end position="232"/>
    </location>
</feature>
<evidence type="ECO:0000256" key="2">
    <source>
        <dbReference type="ARBA" id="ARBA00012429"/>
    </source>
</evidence>
<keyword evidence="3" id="KW-0723">Serine/threonine-protein kinase</keyword>
<dbReference type="InterPro" id="IPR000961">
    <property type="entry name" value="AGC-kinase_C"/>
</dbReference>
<evidence type="ECO:0000256" key="4">
    <source>
        <dbReference type="ARBA" id="ARBA00022553"/>
    </source>
</evidence>
<dbReference type="InterPro" id="IPR017892">
    <property type="entry name" value="Pkinase_C"/>
</dbReference>
<dbReference type="GO" id="GO:0004697">
    <property type="term" value="F:diacylglycerol-dependent serine/threonine kinase activity"/>
    <property type="evidence" value="ECO:0007669"/>
    <property type="project" value="UniProtKB-EC"/>
</dbReference>
<protein>
    <recommendedName>
        <fullName evidence="2">protein kinase C</fullName>
        <ecNumber evidence="2">2.7.11.13</ecNumber>
    </recommendedName>
</protein>
<evidence type="ECO:0000259" key="16">
    <source>
        <dbReference type="PROSITE" id="PS51285"/>
    </source>
</evidence>
<evidence type="ECO:0000259" key="17">
    <source>
        <dbReference type="PROSITE" id="PS51745"/>
    </source>
</evidence>
<dbReference type="SMART" id="SM00220">
    <property type="entry name" value="S_TKc"/>
    <property type="match status" value="1"/>
</dbReference>
<feature type="domain" description="PB1" evidence="17">
    <location>
        <begin position="72"/>
        <end position="152"/>
    </location>
</feature>
<keyword evidence="7 12" id="KW-0547">Nucleotide-binding</keyword>
<keyword evidence="13" id="KW-0812">Transmembrane</keyword>
<dbReference type="SUPFAM" id="SSF54277">
    <property type="entry name" value="CAD &amp; PB1 domains"/>
    <property type="match status" value="1"/>
</dbReference>
<dbReference type="InterPro" id="IPR008271">
    <property type="entry name" value="Ser/Thr_kinase_AS"/>
</dbReference>
<evidence type="ECO:0000256" key="11">
    <source>
        <dbReference type="ARBA" id="ARBA00022840"/>
    </source>
</evidence>
<evidence type="ECO:0000313" key="19">
    <source>
        <dbReference type="WBParaSite" id="BXY_1695000.1"/>
    </source>
</evidence>
<dbReference type="Proteomes" id="UP000095284">
    <property type="component" value="Unplaced"/>
</dbReference>
<dbReference type="InterPro" id="IPR017441">
    <property type="entry name" value="Protein_kinase_ATP_BS"/>
</dbReference>
<dbReference type="Gene3D" id="3.10.20.90">
    <property type="entry name" value="Phosphatidylinositol 3-kinase Catalytic Subunit, Chain A, domain 1"/>
    <property type="match status" value="1"/>
</dbReference>
<evidence type="ECO:0000256" key="7">
    <source>
        <dbReference type="ARBA" id="ARBA00022741"/>
    </source>
</evidence>
<evidence type="ECO:0000259" key="14">
    <source>
        <dbReference type="PROSITE" id="PS50011"/>
    </source>
</evidence>
<dbReference type="Pfam" id="PF00130">
    <property type="entry name" value="C1_1"/>
    <property type="match status" value="1"/>
</dbReference>
<keyword evidence="10" id="KW-0862">Zinc</keyword>
<sequence length="614" mass="71249">MNVSLQIECGDDRRWPLDRSDLLIIAGTLPFCINHPRFFFFSFLLAFLGVLAAFWSSHGRMTTGRRKSTGPRVNVNVHHGENIFVIYTALPIKYEELENSIRHACGFRQKEEIALRIVDSDGDPVTIENQHDLNEVMFFTKTPDVVVHVGQVGTNSDTSSGDNVPVHRRGARRQNKVYTICGHRFEVKRPEKRMDCEICGDVIWGLGRGGLKCMDCTAYVHKKCHKYLCKPCDGMNKDILKMKHDWDLNFDRLQIERLEPTKQRNPLDDYDLLKVLGRGSYAKVFQAQHRRTKEIVALKTINKTMFLEEDEDLDWLQTEKSVFETASNHPFLVGLHSCFQTESHLFFVIEFVSGGDLMFHMQQQRRLSEDHTRFYSAEIILALHFLHSRNIIYRDLKLDNVLLDHQGHVKLTDFGMCKEKVSPTELTKTKCGTPNYMAPEIHLGMGYNFAVDYWSLGIMIFEMLAGRSPFQLQGYDDPEAEEEELERRVLNEQIRMPRSFSVRACLLLKGFLNKDPKQRLGSRSEVNEGLQDIKRAKFYKDLVDWSALEKRKIKPPFRPEINGDFDYSRFDENFTKEKPTLTPVSSKRLNLIDQTEFEGFEYINPLQLSREDVV</sequence>
<dbReference type="Gene3D" id="3.30.200.20">
    <property type="entry name" value="Phosphorylase Kinase, domain 1"/>
    <property type="match status" value="1"/>
</dbReference>
<evidence type="ECO:0000256" key="6">
    <source>
        <dbReference type="ARBA" id="ARBA00022723"/>
    </source>
</evidence>
<proteinExistence type="inferred from homology"/>
<dbReference type="PANTHER" id="PTHR24351">
    <property type="entry name" value="RIBOSOMAL PROTEIN S6 KINASE"/>
    <property type="match status" value="1"/>
</dbReference>
<dbReference type="InterPro" id="IPR002219">
    <property type="entry name" value="PKC_DAG/PE"/>
</dbReference>
<dbReference type="PROSITE" id="PS00108">
    <property type="entry name" value="PROTEIN_KINASE_ST"/>
    <property type="match status" value="1"/>
</dbReference>
<feature type="binding site" evidence="12">
    <location>
        <position position="299"/>
    </location>
    <ligand>
        <name>ATP</name>
        <dbReference type="ChEBI" id="CHEBI:30616"/>
    </ligand>
</feature>
<dbReference type="SUPFAM" id="SSF56112">
    <property type="entry name" value="Protein kinase-like (PK-like)"/>
    <property type="match status" value="1"/>
</dbReference>
<dbReference type="InterPro" id="IPR046349">
    <property type="entry name" value="C1-like_sf"/>
</dbReference>
<dbReference type="PROSITE" id="PS50011">
    <property type="entry name" value="PROTEIN_KINASE_DOM"/>
    <property type="match status" value="1"/>
</dbReference>
<dbReference type="SUPFAM" id="SSF57889">
    <property type="entry name" value="Cysteine-rich domain"/>
    <property type="match status" value="1"/>
</dbReference>
<dbReference type="Pfam" id="PF00564">
    <property type="entry name" value="PB1"/>
    <property type="match status" value="1"/>
</dbReference>